<feature type="coiled-coil region" evidence="1">
    <location>
        <begin position="34"/>
        <end position="61"/>
    </location>
</feature>
<gene>
    <name evidence="2" type="ordered locus">HPG27_928</name>
</gene>
<sequence length="74" mass="8867">MENSKTNTPTICFLRKNGKRIEILDYNGLIYEILREKLLEYAVARNKIDDLERKQKLQKETLELGLTYEDYKNK</sequence>
<dbReference type="KEGG" id="hpg:HPG27_928"/>
<name>B5Z7Y3_HELPG</name>
<keyword evidence="1" id="KW-0175">Coiled coil</keyword>
<reference evidence="2 3" key="1">
    <citation type="journal article" date="2009" name="J. Bacteriol.">
        <title>The complete genome sequence of Helicobacter pylori strain G27.</title>
        <authorList>
            <person name="Baltrus D.A."/>
            <person name="Amieva M.R."/>
            <person name="Covacci A."/>
            <person name="Lowe T.M."/>
            <person name="Merrell D.S."/>
            <person name="Ottemann K.M."/>
            <person name="Stein M."/>
            <person name="Salama N.R."/>
            <person name="Guillemin K."/>
        </authorList>
    </citation>
    <scope>NUCLEOTIDE SEQUENCE [LARGE SCALE GENOMIC DNA]</scope>
    <source>
        <strain evidence="2 3">G27</strain>
    </source>
</reference>
<dbReference type="HOGENOM" id="CLU_200413_0_0_7"/>
<evidence type="ECO:0000313" key="2">
    <source>
        <dbReference type="EMBL" id="ACI27682.1"/>
    </source>
</evidence>
<evidence type="ECO:0000256" key="1">
    <source>
        <dbReference type="SAM" id="Coils"/>
    </source>
</evidence>
<proteinExistence type="predicted"/>
<organism evidence="2 3">
    <name type="scientific">Helicobacter pylori (strain G27)</name>
    <dbReference type="NCBI Taxonomy" id="563041"/>
    <lineage>
        <taxon>Bacteria</taxon>
        <taxon>Pseudomonadati</taxon>
        <taxon>Campylobacterota</taxon>
        <taxon>Epsilonproteobacteria</taxon>
        <taxon>Campylobacterales</taxon>
        <taxon>Helicobacteraceae</taxon>
        <taxon>Helicobacter</taxon>
    </lineage>
</organism>
<dbReference type="AlphaFoldDB" id="B5Z7Y3"/>
<evidence type="ECO:0000313" key="3">
    <source>
        <dbReference type="Proteomes" id="UP000001735"/>
    </source>
</evidence>
<dbReference type="EMBL" id="CP001173">
    <property type="protein sequence ID" value="ACI27682.1"/>
    <property type="molecule type" value="Genomic_DNA"/>
</dbReference>
<accession>B5Z7Y3</accession>
<dbReference type="Proteomes" id="UP000001735">
    <property type="component" value="Chromosome"/>
</dbReference>
<keyword evidence="3" id="KW-1185">Reference proteome</keyword>
<protein>
    <submittedName>
        <fullName evidence="2">Uncharacterized protein</fullName>
    </submittedName>
</protein>